<evidence type="ECO:0000313" key="2">
    <source>
        <dbReference type="EMBL" id="KKN67130.1"/>
    </source>
</evidence>
<feature type="transmembrane region" description="Helical" evidence="1">
    <location>
        <begin position="29"/>
        <end position="45"/>
    </location>
</feature>
<sequence length="64" mass="7497">MKFQSTLFWMYATIFSILLSLFLETGYKVLGGVSVVFIPLIYFSYEIEKEMSIKKGIIRALHQR</sequence>
<comment type="caution">
    <text evidence="2">The sequence shown here is derived from an EMBL/GenBank/DDBJ whole genome shotgun (WGS) entry which is preliminary data.</text>
</comment>
<reference evidence="2" key="1">
    <citation type="journal article" date="2015" name="Nature">
        <title>Complex archaea that bridge the gap between prokaryotes and eukaryotes.</title>
        <authorList>
            <person name="Spang A."/>
            <person name="Saw J.H."/>
            <person name="Jorgensen S.L."/>
            <person name="Zaremba-Niedzwiedzka K."/>
            <person name="Martijn J."/>
            <person name="Lind A.E."/>
            <person name="van Eijk R."/>
            <person name="Schleper C."/>
            <person name="Guy L."/>
            <person name="Ettema T.J."/>
        </authorList>
    </citation>
    <scope>NUCLEOTIDE SEQUENCE</scope>
</reference>
<keyword evidence="1" id="KW-0812">Transmembrane</keyword>
<keyword evidence="1" id="KW-1133">Transmembrane helix</keyword>
<organism evidence="2">
    <name type="scientific">marine sediment metagenome</name>
    <dbReference type="NCBI Taxonomy" id="412755"/>
    <lineage>
        <taxon>unclassified sequences</taxon>
        <taxon>metagenomes</taxon>
        <taxon>ecological metagenomes</taxon>
    </lineage>
</organism>
<keyword evidence="1" id="KW-0472">Membrane</keyword>
<protein>
    <submittedName>
        <fullName evidence="2">Uncharacterized protein</fullName>
    </submittedName>
</protein>
<evidence type="ECO:0000256" key="1">
    <source>
        <dbReference type="SAM" id="Phobius"/>
    </source>
</evidence>
<proteinExistence type="predicted"/>
<accession>A0A0F9SE34</accession>
<dbReference type="EMBL" id="LAZR01000483">
    <property type="protein sequence ID" value="KKN67130.1"/>
    <property type="molecule type" value="Genomic_DNA"/>
</dbReference>
<feature type="transmembrane region" description="Helical" evidence="1">
    <location>
        <begin position="7"/>
        <end position="23"/>
    </location>
</feature>
<name>A0A0F9SE34_9ZZZZ</name>
<dbReference type="AlphaFoldDB" id="A0A0F9SE34"/>
<gene>
    <name evidence="2" type="ORF">LCGC14_0464770</name>
</gene>